<dbReference type="InterPro" id="IPR052953">
    <property type="entry name" value="Ser-rich/MCO-related"/>
</dbReference>
<dbReference type="SUPFAM" id="SSF49503">
    <property type="entry name" value="Cupredoxins"/>
    <property type="match status" value="1"/>
</dbReference>
<evidence type="ECO:0000256" key="2">
    <source>
        <dbReference type="SAM" id="Phobius"/>
    </source>
</evidence>
<evidence type="ECO:0000313" key="5">
    <source>
        <dbReference type="Proteomes" id="UP000242287"/>
    </source>
</evidence>
<organism evidence="4 5">
    <name type="scientific">Amanita thiersii Skay4041</name>
    <dbReference type="NCBI Taxonomy" id="703135"/>
    <lineage>
        <taxon>Eukaryota</taxon>
        <taxon>Fungi</taxon>
        <taxon>Dikarya</taxon>
        <taxon>Basidiomycota</taxon>
        <taxon>Agaricomycotina</taxon>
        <taxon>Agaricomycetes</taxon>
        <taxon>Agaricomycetidae</taxon>
        <taxon>Agaricales</taxon>
        <taxon>Pluteineae</taxon>
        <taxon>Amanitaceae</taxon>
        <taxon>Amanita</taxon>
    </lineage>
</organism>
<feature type="region of interest" description="Disordered" evidence="1">
    <location>
        <begin position="407"/>
        <end position="504"/>
    </location>
</feature>
<evidence type="ECO:0000256" key="1">
    <source>
        <dbReference type="SAM" id="MobiDB-lite"/>
    </source>
</evidence>
<dbReference type="OrthoDB" id="1921208at2759"/>
<feature type="compositionally biased region" description="Polar residues" evidence="1">
    <location>
        <begin position="319"/>
        <end position="338"/>
    </location>
</feature>
<accession>A0A2A9NNN8</accession>
<feature type="compositionally biased region" description="Low complexity" evidence="1">
    <location>
        <begin position="354"/>
        <end position="364"/>
    </location>
</feature>
<dbReference type="STRING" id="703135.A0A2A9NNN8"/>
<keyword evidence="5" id="KW-1185">Reference proteome</keyword>
<keyword evidence="3" id="KW-0732">Signal</keyword>
<evidence type="ECO:0000313" key="4">
    <source>
        <dbReference type="EMBL" id="PFH49292.1"/>
    </source>
</evidence>
<feature type="signal peptide" evidence="3">
    <location>
        <begin position="1"/>
        <end position="19"/>
    </location>
</feature>
<gene>
    <name evidence="4" type="ORF">AMATHDRAFT_48845</name>
</gene>
<dbReference type="EMBL" id="KZ302034">
    <property type="protein sequence ID" value="PFH49292.1"/>
    <property type="molecule type" value="Genomic_DNA"/>
</dbReference>
<protein>
    <submittedName>
        <fullName evidence="4">Uncharacterized protein</fullName>
    </submittedName>
</protein>
<name>A0A2A9NNN8_9AGAR</name>
<keyword evidence="2" id="KW-1133">Transmembrane helix</keyword>
<dbReference type="Gene3D" id="2.60.40.420">
    <property type="entry name" value="Cupredoxins - blue copper proteins"/>
    <property type="match status" value="1"/>
</dbReference>
<reference evidence="4 5" key="1">
    <citation type="submission" date="2014-02" db="EMBL/GenBank/DDBJ databases">
        <title>Transposable element dynamics among asymbiotic and ectomycorrhizal Amanita fungi.</title>
        <authorList>
            <consortium name="DOE Joint Genome Institute"/>
            <person name="Hess J."/>
            <person name="Skrede I."/>
            <person name="Wolfe B."/>
            <person name="LaButti K."/>
            <person name="Ohm R.A."/>
            <person name="Grigoriev I.V."/>
            <person name="Pringle A."/>
        </authorList>
    </citation>
    <scope>NUCLEOTIDE SEQUENCE [LARGE SCALE GENOMIC DNA]</scope>
    <source>
        <strain evidence="4 5">SKay4041</strain>
    </source>
</reference>
<dbReference type="Proteomes" id="UP000242287">
    <property type="component" value="Unassembled WGS sequence"/>
</dbReference>
<dbReference type="InterPro" id="IPR008972">
    <property type="entry name" value="Cupredoxin"/>
</dbReference>
<proteinExistence type="predicted"/>
<feature type="region of interest" description="Disordered" evidence="1">
    <location>
        <begin position="317"/>
        <end position="372"/>
    </location>
</feature>
<keyword evidence="2" id="KW-0812">Transmembrane</keyword>
<dbReference type="PANTHER" id="PTHR34883:SF4">
    <property type="entry name" value="CUPREDOXIN"/>
    <property type="match status" value="1"/>
</dbReference>
<dbReference type="PANTHER" id="PTHR34883">
    <property type="entry name" value="SERINE-RICH PROTEIN, PUTATIVE-RELATED-RELATED"/>
    <property type="match status" value="1"/>
</dbReference>
<feature type="transmembrane region" description="Helical" evidence="2">
    <location>
        <begin position="187"/>
        <end position="209"/>
    </location>
</feature>
<feature type="chain" id="PRO_5012292695" evidence="3">
    <location>
        <begin position="20"/>
        <end position="504"/>
    </location>
</feature>
<keyword evidence="2" id="KW-0472">Membrane</keyword>
<sequence length="504" mass="51407">MSLVLVVFLSLLHTLGVYAGSTHTVQVGQEGSFYNPDWVNAVPGDTVKFFFTGPNHSVVQTTFESPCVPLKGGFNSDTPTPVWDLMITNDTEPFGSNLALFVINLPPASASMFSSFQAAAKAITGTPPPVPSITLSGVGAFATAPPTFTTTPITTPASSLSSSTSLVSTSTVPAPAPISHKSNHAGAIAGAVCGVLGGLLVLLCLFVLYRRRFRKPQPGKANGEGGIHPITDVNGGSIPKGSPSMGSSSTGGYNGGGVGGSLPMKVERTGAPVVAAPHHQNHPSLLTVPTVPQSVYTYHSNSSGSQIIHVPSQPVELANQRTPPSGGSQISYFSNTGSGPVASSGGHHGTGPVSMTSSPSFSSSTGAGVGAQQFQPQHQQYNQHGHGYNQSGSLTANQLVQRGMHPVQEHSGGVGESMRFTPGSGGGGGPPGLSQQQSANAWPGNTGPGAVAAPTPRFYVMNNADEQGSDAGTRVTPAPPYEENDHSARYPGTGAAPPVPALPR</sequence>
<dbReference type="AlphaFoldDB" id="A0A2A9NNN8"/>
<evidence type="ECO:0000256" key="3">
    <source>
        <dbReference type="SAM" id="SignalP"/>
    </source>
</evidence>